<name>A0A1H3H791_9RHOB</name>
<evidence type="ECO:0000313" key="4">
    <source>
        <dbReference type="Proteomes" id="UP000199286"/>
    </source>
</evidence>
<feature type="transmembrane region" description="Helical" evidence="2">
    <location>
        <begin position="62"/>
        <end position="89"/>
    </location>
</feature>
<keyword evidence="4" id="KW-1185">Reference proteome</keyword>
<gene>
    <name evidence="3" type="ORF">SAMN05444340_103245</name>
</gene>
<accession>A0A1H3H791</accession>
<evidence type="ECO:0000256" key="2">
    <source>
        <dbReference type="SAM" id="Phobius"/>
    </source>
</evidence>
<keyword evidence="2" id="KW-0812">Transmembrane</keyword>
<dbReference type="Proteomes" id="UP000199286">
    <property type="component" value="Unassembled WGS sequence"/>
</dbReference>
<sequence>MHDILFRALVGFRQNYWFWPTTMTLAAVILGFLLPWLDDRIGTDWIRSVPFLRATQVDGARAILTTLAGATLGVAGVAFSVTIVAVSFASSNYGPRLIGNFMGDKTNQVVLGVFVATFVYCMTVLSTVHARLELAQSTQEAFVPQISVLFAFALTLAAVGALIGYIHHIPESINIMNVTAHLGDKLRRSVASMLDDEDRRQREEEGPADVEPWTAAPPGRDATILRAETAGFLQQVDLDRLASLARERGVQITIHHAPGAFVVQGEIVLSAQPPRDGDDALLRRLRDCATLGSNRTDVQDLLFLSDQLVEVLGRALSPGINDPNTAMLCLNWLAAGLTAFARREPARPARRDDPVLYRRVTFEEMLDRSFDQMRQYVASDRTVTLHALDVLRGLAASACRPAMAEACIRQMRRLAASAAERLDETVAKDEIAEALAAALRDAADRAR</sequence>
<proteinExistence type="predicted"/>
<dbReference type="RefSeq" id="WP_089880423.1">
    <property type="nucleotide sequence ID" value="NZ_FNPF01000003.1"/>
</dbReference>
<reference evidence="3 4" key="1">
    <citation type="submission" date="2016-10" db="EMBL/GenBank/DDBJ databases">
        <authorList>
            <person name="de Groot N.N."/>
        </authorList>
    </citation>
    <scope>NUCLEOTIDE SEQUENCE [LARGE SCALE GENOMIC DNA]</scope>
    <source>
        <strain evidence="3 4">DSM 26880</strain>
    </source>
</reference>
<keyword evidence="2" id="KW-1133">Transmembrane helix</keyword>
<dbReference type="STRING" id="321339.SAMN05444340_103245"/>
<keyword evidence="2" id="KW-0472">Membrane</keyword>
<evidence type="ECO:0000256" key="1">
    <source>
        <dbReference type="SAM" id="MobiDB-lite"/>
    </source>
</evidence>
<feature type="transmembrane region" description="Helical" evidence="2">
    <location>
        <begin position="16"/>
        <end position="37"/>
    </location>
</feature>
<feature type="transmembrane region" description="Helical" evidence="2">
    <location>
        <begin position="109"/>
        <end position="130"/>
    </location>
</feature>
<dbReference type="InterPro" id="IPR018723">
    <property type="entry name" value="DUF2254_membrane"/>
</dbReference>
<feature type="region of interest" description="Disordered" evidence="1">
    <location>
        <begin position="193"/>
        <end position="217"/>
    </location>
</feature>
<evidence type="ECO:0000313" key="3">
    <source>
        <dbReference type="EMBL" id="SDY10778.1"/>
    </source>
</evidence>
<dbReference type="EMBL" id="FNPF01000003">
    <property type="protein sequence ID" value="SDY10778.1"/>
    <property type="molecule type" value="Genomic_DNA"/>
</dbReference>
<feature type="transmembrane region" description="Helical" evidence="2">
    <location>
        <begin position="142"/>
        <end position="166"/>
    </location>
</feature>
<dbReference type="OrthoDB" id="2955631at2"/>
<dbReference type="Pfam" id="PF10011">
    <property type="entry name" value="DUF2254"/>
    <property type="match status" value="1"/>
</dbReference>
<organism evidence="3 4">
    <name type="scientific">Citreimonas salinaria</name>
    <dbReference type="NCBI Taxonomy" id="321339"/>
    <lineage>
        <taxon>Bacteria</taxon>
        <taxon>Pseudomonadati</taxon>
        <taxon>Pseudomonadota</taxon>
        <taxon>Alphaproteobacteria</taxon>
        <taxon>Rhodobacterales</taxon>
        <taxon>Roseobacteraceae</taxon>
        <taxon>Citreimonas</taxon>
    </lineage>
</organism>
<dbReference type="AlphaFoldDB" id="A0A1H3H791"/>
<protein>
    <submittedName>
        <fullName evidence="3">Uncharacterized membrane protein</fullName>
    </submittedName>
</protein>